<feature type="domain" description="O-GlcNAc transferase C-terminal" evidence="9">
    <location>
        <begin position="496"/>
        <end position="667"/>
    </location>
</feature>
<keyword evidence="6" id="KW-0677">Repeat</keyword>
<evidence type="ECO:0000313" key="10">
    <source>
        <dbReference type="EMBL" id="RUQ65964.1"/>
    </source>
</evidence>
<protein>
    <recommendedName>
        <fullName evidence="3">protein O-GlcNAc transferase</fullName>
        <ecNumber evidence="3">2.4.1.255</ecNumber>
    </recommendedName>
</protein>
<comment type="caution">
    <text evidence="10">The sequence shown here is derived from an EMBL/GenBank/DDBJ whole genome shotgun (WGS) entry which is preliminary data.</text>
</comment>
<proteinExistence type="inferred from homology"/>
<feature type="domain" description="O-GlcNAc transferase C-terminal" evidence="9">
    <location>
        <begin position="332"/>
        <end position="475"/>
    </location>
</feature>
<dbReference type="EC" id="2.4.1.255" evidence="3"/>
<dbReference type="PANTHER" id="PTHR44835:SF1">
    <property type="entry name" value="PROTEIN O-GLCNAC TRANSFERASE"/>
    <property type="match status" value="1"/>
</dbReference>
<dbReference type="AlphaFoldDB" id="A0A3S0X883"/>
<gene>
    <name evidence="10" type="ORF">EJ913_24265</name>
</gene>
<dbReference type="Gene3D" id="3.40.50.2000">
    <property type="entry name" value="Glycogen Phosphorylase B"/>
    <property type="match status" value="1"/>
</dbReference>
<dbReference type="Pfam" id="PF13181">
    <property type="entry name" value="TPR_8"/>
    <property type="match status" value="1"/>
</dbReference>
<evidence type="ECO:0000259" key="9">
    <source>
        <dbReference type="Pfam" id="PF13844"/>
    </source>
</evidence>
<dbReference type="EMBL" id="RZIJ01000024">
    <property type="protein sequence ID" value="RUQ65964.1"/>
    <property type="molecule type" value="Genomic_DNA"/>
</dbReference>
<evidence type="ECO:0000256" key="4">
    <source>
        <dbReference type="ARBA" id="ARBA00022676"/>
    </source>
</evidence>
<evidence type="ECO:0000256" key="1">
    <source>
        <dbReference type="ARBA" id="ARBA00004922"/>
    </source>
</evidence>
<dbReference type="PROSITE" id="PS50005">
    <property type="entry name" value="TPR"/>
    <property type="match status" value="1"/>
</dbReference>
<dbReference type="InterPro" id="IPR011990">
    <property type="entry name" value="TPR-like_helical_dom_sf"/>
</dbReference>
<comment type="similarity">
    <text evidence="2">Belongs to the glycosyltransferase 41 family. O-GlcNAc transferase subfamily.</text>
</comment>
<organism evidence="10 11">
    <name type="scientific">Azospirillum doebereinerae</name>
    <dbReference type="NCBI Taxonomy" id="92933"/>
    <lineage>
        <taxon>Bacteria</taxon>
        <taxon>Pseudomonadati</taxon>
        <taxon>Pseudomonadota</taxon>
        <taxon>Alphaproteobacteria</taxon>
        <taxon>Rhodospirillales</taxon>
        <taxon>Azospirillaceae</taxon>
        <taxon>Azospirillum</taxon>
    </lineage>
</organism>
<dbReference type="InterPro" id="IPR019734">
    <property type="entry name" value="TPR_rpt"/>
</dbReference>
<sequence>MASVHEALVAALDHHENGRAAEAEILYRRILDAVPAQADAWHLLGVLHGQGGRAGEADSGFRRAVALDPARADYAANHAKLLAAAGRVEEAAGPCLAALRLRPDGAEPWLLDTLRRAARLAEERGDPAGARRLLSAVVAASPGDAQSRAELGLACQRLGDHTAATALFAQALALSHDAPERWRDLWLHSGVSFHAVKDHLPAARAFAAAVVLDPAGPVGLDSLGRAWPDAGEAERGVRALTWRWRLDPGNAALCVAVARALERSRRPAEAALWHGRAAALTGDPADEAAVILNLNLTGCPAADIAAAARRWAARHAEPLREAPPPDRSPDPDRRLRVGYLCENALTHDFTCLPLVEHHGPGVVPVVYALGANADNPLLPRYAAAALLRRAGGLDNAALADLIRADGIDILVDGAGFPSRGQRLLAMARRPAPVQIHFPVMTTTGLSAMDAVLVDASTVPPGREADFTERVLRLPVGYHYSPLVPVPDPAPEPPLLRDGRVTFGSFNMASKLSPAVFDVWAAILRQVPDSRLIVKALDLSPADRRVLERALGGALEIRPPTDGVEEHMAAYSDLDIHLDSFPYGGVTTTAQALWMGVPVVSLTGERVLDRYGASLLRAVGLDDLAVPTPDAYIDAAVTLAGDPDRLRRLRGSLRDRMRASPLSDPVAFARHVERAYRALWRRWCASQAAR</sequence>
<evidence type="ECO:0000256" key="6">
    <source>
        <dbReference type="ARBA" id="ARBA00022737"/>
    </source>
</evidence>
<evidence type="ECO:0000313" key="11">
    <source>
        <dbReference type="Proteomes" id="UP000280346"/>
    </source>
</evidence>
<accession>A0A3S0X883</accession>
<dbReference type="InterPro" id="IPR029489">
    <property type="entry name" value="OGT/SEC/SPY_C"/>
</dbReference>
<evidence type="ECO:0000256" key="8">
    <source>
        <dbReference type="PROSITE-ProRule" id="PRU00339"/>
    </source>
</evidence>
<evidence type="ECO:0000256" key="5">
    <source>
        <dbReference type="ARBA" id="ARBA00022679"/>
    </source>
</evidence>
<evidence type="ECO:0000256" key="3">
    <source>
        <dbReference type="ARBA" id="ARBA00011970"/>
    </source>
</evidence>
<name>A0A3S0X883_9PROT</name>
<keyword evidence="5" id="KW-0808">Transferase</keyword>
<dbReference type="Pfam" id="PF13844">
    <property type="entry name" value="Glyco_transf_41"/>
    <property type="match status" value="2"/>
</dbReference>
<reference evidence="10 11" key="1">
    <citation type="submission" date="2018-12" db="EMBL/GenBank/DDBJ databases">
        <authorList>
            <person name="Yang Y."/>
        </authorList>
    </citation>
    <scope>NUCLEOTIDE SEQUENCE [LARGE SCALE GENOMIC DNA]</scope>
    <source>
        <strain evidence="10 11">GSF71</strain>
    </source>
</reference>
<dbReference type="InterPro" id="IPR051939">
    <property type="entry name" value="Glycosyltr_41/O-GlcNAc_trsf"/>
</dbReference>
<evidence type="ECO:0000256" key="7">
    <source>
        <dbReference type="ARBA" id="ARBA00022803"/>
    </source>
</evidence>
<keyword evidence="11" id="KW-1185">Reference proteome</keyword>
<keyword evidence="4" id="KW-0328">Glycosyltransferase</keyword>
<dbReference type="GO" id="GO:0097363">
    <property type="term" value="F:protein O-acetylglucosaminyltransferase activity"/>
    <property type="evidence" value="ECO:0007669"/>
    <property type="project" value="UniProtKB-EC"/>
</dbReference>
<comment type="pathway">
    <text evidence="1">Protein modification; protein glycosylation.</text>
</comment>
<feature type="repeat" description="TPR" evidence="8">
    <location>
        <begin position="38"/>
        <end position="71"/>
    </location>
</feature>
<dbReference type="Gene3D" id="3.40.50.11380">
    <property type="match status" value="1"/>
</dbReference>
<dbReference type="SUPFAM" id="SSF48452">
    <property type="entry name" value="TPR-like"/>
    <property type="match status" value="2"/>
</dbReference>
<evidence type="ECO:0000256" key="2">
    <source>
        <dbReference type="ARBA" id="ARBA00005386"/>
    </source>
</evidence>
<dbReference type="OrthoDB" id="146908at2"/>
<dbReference type="PANTHER" id="PTHR44835">
    <property type="entry name" value="UDP-N-ACETYLGLUCOSAMINE--PEPTIDE N-ACETYLGLUCOSAMINYLTRANSFERASE SPINDLY-RELATED"/>
    <property type="match status" value="1"/>
</dbReference>
<keyword evidence="7 8" id="KW-0802">TPR repeat</keyword>
<dbReference type="Proteomes" id="UP000280346">
    <property type="component" value="Unassembled WGS sequence"/>
</dbReference>
<dbReference type="Gene3D" id="1.25.40.10">
    <property type="entry name" value="Tetratricopeptide repeat domain"/>
    <property type="match status" value="2"/>
</dbReference>
<dbReference type="SMART" id="SM00028">
    <property type="entry name" value="TPR"/>
    <property type="match status" value="3"/>
</dbReference>
<dbReference type="RefSeq" id="WP_127002771.1">
    <property type="nucleotide sequence ID" value="NZ_JBNPXW010000011.1"/>
</dbReference>